<dbReference type="AlphaFoldDB" id="A0AAD7HDP9"/>
<protein>
    <submittedName>
        <fullName evidence="4">Uncharacterized protein</fullName>
    </submittedName>
</protein>
<dbReference type="PANTHER" id="PTHR31138:SF1">
    <property type="entry name" value="PDZ DOMAIN-CONTAINING PROTEIN"/>
    <property type="match status" value="1"/>
</dbReference>
<dbReference type="Pfam" id="PF14613">
    <property type="entry name" value="HAM1_C"/>
    <property type="match status" value="1"/>
</dbReference>
<evidence type="ECO:0000313" key="5">
    <source>
        <dbReference type="Proteomes" id="UP001215280"/>
    </source>
</evidence>
<proteinExistence type="predicted"/>
<dbReference type="PANTHER" id="PTHR31138">
    <property type="entry name" value="CHROMOSOME 19, WHOLE GENOME SHOTGUN SEQUENCE"/>
    <property type="match status" value="1"/>
</dbReference>
<dbReference type="Proteomes" id="UP001215280">
    <property type="component" value="Unassembled WGS sequence"/>
</dbReference>
<sequence length="807" mass="87277">MNSCFQGRSQNLTPPTMEKLVNITAALYAGKLPSTQQIDSFLVWLNESAIPAARPSDDTDARLSDHGRILADDIRSVLDSYKSLNSNKNSDNLLQEAVWHLTEGDVNTAVDAPNINKKEVSADIEAVRTSLRTILTLVWQSLFSEDNPLLEDFASFARLGLADAAEIIEDQAGRTKEGLRNVEQDVEDGTRDSLGRDKTRLEDEQDARVTFEHRMDTVKDTGSQAIGAHQSTKSKAQDLQVQGTERLRGAHYNAYYKACERAQNDPKFHSALSTVLDTLEKWIFKALDVSGDDSESFTIETFIADSTPEQHVPQALGALKTLLDRFANPESSVDAVLGKAQLFVSAVRANSGDVKAWVNDAFAYARRVLDEPEYPRSEEASAVRQDLDARGRTLVDPDTDAGRAWAELQETTGTFGAALAADGDIERVRSVHAQLGKDAARGFTEAGKEAALEFAPWFWRDLFAVYVPRVLDILTGIPIPRMEYVDSDVELVLEDLDISSVKINPAHISISNTTNVDVRTSEAAEASVDGVGSSTQIRLQAVQVALRDVSFYYKDKHTPVPGPPRAFTGLLTLTMPAQGLDADIRVRFIQSAKERTDRQAYHIVETVAVKLADDVQVGVRESNHAVTLALFKPAFKRGLRAALGRVLGAQLRAALESADGVAWDVGRRAEVFRDTGMGGGAALAGAMWSEAGKLIRERDVGVRATGTGVVVLRDEGSEGDARFTVGAEPQVLPGEKHGPAGTGSQSLGAHTGGAGGAARGGGRGAQGQVKGLVGEGRRQVRSFRGSVDEMATMEKNNPGWQSAAFDL</sequence>
<evidence type="ECO:0000259" key="3">
    <source>
        <dbReference type="Pfam" id="PF19343"/>
    </source>
</evidence>
<reference evidence="4" key="1">
    <citation type="submission" date="2023-03" db="EMBL/GenBank/DDBJ databases">
        <title>Massive genome expansion in bonnet fungi (Mycena s.s.) driven by repeated elements and novel gene families across ecological guilds.</title>
        <authorList>
            <consortium name="Lawrence Berkeley National Laboratory"/>
            <person name="Harder C.B."/>
            <person name="Miyauchi S."/>
            <person name="Viragh M."/>
            <person name="Kuo A."/>
            <person name="Thoen E."/>
            <person name="Andreopoulos B."/>
            <person name="Lu D."/>
            <person name="Skrede I."/>
            <person name="Drula E."/>
            <person name="Henrissat B."/>
            <person name="Morin E."/>
            <person name="Kohler A."/>
            <person name="Barry K."/>
            <person name="LaButti K."/>
            <person name="Morin E."/>
            <person name="Salamov A."/>
            <person name="Lipzen A."/>
            <person name="Mereny Z."/>
            <person name="Hegedus B."/>
            <person name="Baldrian P."/>
            <person name="Stursova M."/>
            <person name="Weitz H."/>
            <person name="Taylor A."/>
            <person name="Grigoriev I.V."/>
            <person name="Nagy L.G."/>
            <person name="Martin F."/>
            <person name="Kauserud H."/>
        </authorList>
    </citation>
    <scope>NUCLEOTIDE SEQUENCE</scope>
    <source>
        <strain evidence="4">CBHHK188m</strain>
    </source>
</reference>
<keyword evidence="5" id="KW-1185">Reference proteome</keyword>
<evidence type="ECO:0000259" key="2">
    <source>
        <dbReference type="Pfam" id="PF14613"/>
    </source>
</evidence>
<dbReference type="InterPro" id="IPR045967">
    <property type="entry name" value="HAM1-like_N"/>
</dbReference>
<feature type="region of interest" description="Disordered" evidence="1">
    <location>
        <begin position="730"/>
        <end position="777"/>
    </location>
</feature>
<feature type="domain" description="HAM1-like N-terminal" evidence="3">
    <location>
        <begin position="20"/>
        <end position="235"/>
    </location>
</feature>
<feature type="domain" description="HAM1-like N-terminal" evidence="3">
    <location>
        <begin position="262"/>
        <end position="589"/>
    </location>
</feature>
<dbReference type="Pfam" id="PF19343">
    <property type="entry name" value="HAM1_N"/>
    <property type="match status" value="2"/>
</dbReference>
<dbReference type="EMBL" id="JARJLG010000307">
    <property type="protein sequence ID" value="KAJ7718357.1"/>
    <property type="molecule type" value="Genomic_DNA"/>
</dbReference>
<dbReference type="InterPro" id="IPR027842">
    <property type="entry name" value="HAM1-like_C"/>
</dbReference>
<evidence type="ECO:0000256" key="1">
    <source>
        <dbReference type="SAM" id="MobiDB-lite"/>
    </source>
</evidence>
<name>A0AAD7HDP9_9AGAR</name>
<feature type="compositionally biased region" description="Gly residues" evidence="1">
    <location>
        <begin position="750"/>
        <end position="765"/>
    </location>
</feature>
<accession>A0AAD7HDP9</accession>
<comment type="caution">
    <text evidence="4">The sequence shown here is derived from an EMBL/GenBank/DDBJ whole genome shotgun (WGS) entry which is preliminary data.</text>
</comment>
<evidence type="ECO:0000313" key="4">
    <source>
        <dbReference type="EMBL" id="KAJ7718357.1"/>
    </source>
</evidence>
<organism evidence="4 5">
    <name type="scientific">Mycena maculata</name>
    <dbReference type="NCBI Taxonomy" id="230809"/>
    <lineage>
        <taxon>Eukaryota</taxon>
        <taxon>Fungi</taxon>
        <taxon>Dikarya</taxon>
        <taxon>Basidiomycota</taxon>
        <taxon>Agaricomycotina</taxon>
        <taxon>Agaricomycetes</taxon>
        <taxon>Agaricomycetidae</taxon>
        <taxon>Agaricales</taxon>
        <taxon>Marasmiineae</taxon>
        <taxon>Mycenaceae</taxon>
        <taxon>Mycena</taxon>
    </lineage>
</organism>
<gene>
    <name evidence="4" type="ORF">DFH07DRAFT_933600</name>
</gene>
<feature type="domain" description="HAM1-like C-terminal" evidence="2">
    <location>
        <begin position="613"/>
        <end position="737"/>
    </location>
</feature>